<evidence type="ECO:0000313" key="14">
    <source>
        <dbReference type="EMBL" id="ARB07694.1"/>
    </source>
</evidence>
<dbReference type="EMBL" id="KY674951">
    <property type="protein sequence ID" value="ARB07673.1"/>
    <property type="molecule type" value="Viral_cRNA"/>
</dbReference>
<dbReference type="EMBL" id="KY674949">
    <property type="protein sequence ID" value="ARB07659.1"/>
    <property type="molecule type" value="Viral_cRNA"/>
</dbReference>
<evidence type="ECO:0000313" key="22">
    <source>
        <dbReference type="EMBL" id="ARB07794.1"/>
    </source>
</evidence>
<evidence type="ECO:0000313" key="28">
    <source>
        <dbReference type="Proteomes" id="UP000121983"/>
    </source>
</evidence>
<dbReference type="OrthoDB" id="9580at10239"/>
<keyword evidence="5" id="KW-0693">Viral RNA replication</keyword>
<evidence type="ECO:0000313" key="16">
    <source>
        <dbReference type="EMBL" id="ARB07706.1"/>
    </source>
</evidence>
<evidence type="ECO:0000313" key="24">
    <source>
        <dbReference type="EMBL" id="ART66805.1"/>
    </source>
</evidence>
<evidence type="ECO:0000256" key="6">
    <source>
        <dbReference type="SAM" id="MobiDB-lite"/>
    </source>
</evidence>
<comment type="similarity">
    <text evidence="1">Belongs to the rubulavirus/avulavirus P protein family.</text>
</comment>
<feature type="region of interest" description="Disordered" evidence="6">
    <location>
        <begin position="178"/>
        <end position="217"/>
    </location>
</feature>
<evidence type="ECO:0000313" key="17">
    <source>
        <dbReference type="EMBL" id="ARB07713.1"/>
    </source>
</evidence>
<dbReference type="EMBL" id="KY674944">
    <property type="protein sequence ID" value="ARB07624.1"/>
    <property type="molecule type" value="Viral_cRNA"/>
</dbReference>
<evidence type="ECO:0000259" key="7">
    <source>
        <dbReference type="Pfam" id="PF14313"/>
    </source>
</evidence>
<proteinExistence type="inferred from homology"/>
<evidence type="ECO:0000313" key="11">
    <source>
        <dbReference type="EMBL" id="ARB07659.1"/>
    </source>
</evidence>
<dbReference type="InterPro" id="IPR025909">
    <property type="entry name" value="Soyouz_module"/>
</dbReference>
<accession>A0A0G2R290</accession>
<dbReference type="Gene3D" id="1.20.5.300">
    <property type="match status" value="1"/>
</dbReference>
<dbReference type="EMBL" id="MH892405">
    <property type="protein sequence ID" value="QBA30246.1"/>
    <property type="molecule type" value="Viral_cRNA"/>
</dbReference>
<evidence type="ECO:0000313" key="23">
    <source>
        <dbReference type="EMBL" id="ARB07814.1"/>
    </source>
</evidence>
<organism evidence="8 28">
    <name type="scientific">Human parainfluenza 2 virus</name>
    <name type="common">HPIV-2</name>
    <dbReference type="NCBI Taxonomy" id="2560525"/>
    <lineage>
        <taxon>Viruses</taxon>
        <taxon>Riboviria</taxon>
        <taxon>Orthornavirae</taxon>
        <taxon>Negarnaviricota</taxon>
        <taxon>Haploviricotina</taxon>
        <taxon>Monjiviricetes</taxon>
        <taxon>Mononegavirales</taxon>
        <taxon>Paramyxoviridae</taxon>
        <taxon>Rubulavirinae</taxon>
        <taxon>Orthorubulavirus</taxon>
        <taxon>Orthorubulavirus laryngotracheitidis</taxon>
    </lineage>
</organism>
<dbReference type="EMBL" id="KY674960">
    <property type="protein sequence ID" value="ARB07733.1"/>
    <property type="molecule type" value="Viral_cRNA"/>
</dbReference>
<dbReference type="EMBL" id="KY967352">
    <property type="protein sequence ID" value="ART66805.1"/>
    <property type="molecule type" value="Viral_cRNA"/>
</dbReference>
<feature type="domain" description="Phosphoprotein P soyouz module" evidence="7">
    <location>
        <begin position="6"/>
        <end position="60"/>
    </location>
</feature>
<gene>
    <name evidence="8" type="primary">V</name>
    <name evidence="8" type="ORF">HPIV2gp2</name>
</gene>
<evidence type="ECO:0000313" key="9">
    <source>
        <dbReference type="EMBL" id="ARB07624.1"/>
    </source>
</evidence>
<evidence type="ECO:0000313" key="15">
    <source>
        <dbReference type="EMBL" id="ARB07700.1"/>
    </source>
</evidence>
<dbReference type="EMBL" id="KY674950">
    <property type="protein sequence ID" value="ARB07666.1"/>
    <property type="molecule type" value="Viral_cRNA"/>
</dbReference>
<feature type="compositionally biased region" description="Low complexity" evidence="6">
    <location>
        <begin position="206"/>
        <end position="217"/>
    </location>
</feature>
<evidence type="ECO:0000313" key="19">
    <source>
        <dbReference type="EMBL" id="ARB07733.1"/>
    </source>
</evidence>
<dbReference type="EMBL" id="KY674957">
    <property type="protein sequence ID" value="ARB07713.1"/>
    <property type="molecule type" value="Viral_cRNA"/>
</dbReference>
<evidence type="ECO:0000313" key="26">
    <source>
        <dbReference type="EMBL" id="AWD84866.1"/>
    </source>
</evidence>
<dbReference type="EMBL" id="KY674954">
    <property type="protein sequence ID" value="ARB07694.1"/>
    <property type="molecule type" value="Viral_cRNA"/>
</dbReference>
<organismHost>
    <name type="scientific">Homo sapiens</name>
    <name type="common">Human</name>
    <dbReference type="NCBI Taxonomy" id="9606"/>
</organismHost>
<dbReference type="EMBL" id="KY674965">
    <property type="protein sequence ID" value="ARB07769.1"/>
    <property type="molecule type" value="Viral_cRNA"/>
</dbReference>
<protein>
    <recommendedName>
        <fullName evidence="2">Phosphoprotein</fullName>
    </recommendedName>
</protein>
<keyword evidence="4" id="KW-0597">Phosphoprotein</keyword>
<reference evidence="27" key="5">
    <citation type="submission" date="2018-09" db="EMBL/GenBank/DDBJ databases">
        <title>Complete genome characterisation of 8 human parainfluenza viruses from the Netherlands.</title>
        <authorList>
            <person name="Phan M.V.T."/>
            <person name="Arron G."/>
            <person name="GeurtsvanKessel C.H."/>
            <person name="Huisman R.C."/>
            <person name="Molenkamp R."/>
            <person name="Koopmans M.P.G."/>
            <person name="Cotten M."/>
        </authorList>
    </citation>
    <scope>NUCLEOTIDE SEQUENCE</scope>
    <source>
        <strain evidence="27">T146a292_HPIV2</strain>
    </source>
</reference>
<dbReference type="EMBL" id="KY674945">
    <property type="protein sequence ID" value="ARB07631.1"/>
    <property type="molecule type" value="Viral_cRNA"/>
</dbReference>
<evidence type="ECO:0000313" key="8">
    <source>
        <dbReference type="EMBL" id="AIG60044.1"/>
    </source>
</evidence>
<evidence type="ECO:0000313" key="27">
    <source>
        <dbReference type="EMBL" id="QBA30246.1"/>
    </source>
</evidence>
<dbReference type="EMBL" id="KY674968">
    <property type="protein sequence ID" value="ARB07794.1"/>
    <property type="molecule type" value="Viral_cRNA"/>
</dbReference>
<dbReference type="EMBL" id="KY674962">
    <property type="protein sequence ID" value="ARB07746.1"/>
    <property type="molecule type" value="Viral_cRNA"/>
</dbReference>
<dbReference type="Pfam" id="PF14313">
    <property type="entry name" value="Soyouz_module"/>
    <property type="match status" value="1"/>
</dbReference>
<dbReference type="InterPro" id="IPR004897">
    <property type="entry name" value="P/V_Pprotein_paramyxoviral"/>
</dbReference>
<evidence type="ECO:0000256" key="4">
    <source>
        <dbReference type="ARBA" id="ARBA00022553"/>
    </source>
</evidence>
<evidence type="ECO:0000256" key="1">
    <source>
        <dbReference type="ARBA" id="ARBA00009016"/>
    </source>
</evidence>
<dbReference type="Pfam" id="PF03210">
    <property type="entry name" value="Paramyx_P_V_C"/>
    <property type="match status" value="1"/>
</dbReference>
<dbReference type="EMBL" id="MH006623">
    <property type="protein sequence ID" value="AWD84866.1"/>
    <property type="molecule type" value="Viral_cRNA"/>
</dbReference>
<evidence type="ECO:0000313" key="13">
    <source>
        <dbReference type="EMBL" id="ARB07673.1"/>
    </source>
</evidence>
<evidence type="ECO:0000313" key="21">
    <source>
        <dbReference type="EMBL" id="ARB07769.1"/>
    </source>
</evidence>
<dbReference type="EMBL" id="KY674955">
    <property type="protein sequence ID" value="ARB07700.1"/>
    <property type="molecule type" value="Viral_cRNA"/>
</dbReference>
<dbReference type="EMBL" id="KY674956">
    <property type="protein sequence ID" value="ARB07706.1"/>
    <property type="molecule type" value="Viral_cRNA"/>
</dbReference>
<evidence type="ECO:0000313" key="20">
    <source>
        <dbReference type="EMBL" id="ARB07746.1"/>
    </source>
</evidence>
<dbReference type="EMBL" id="KY674958">
    <property type="protein sequence ID" value="ARB07720.1"/>
    <property type="molecule type" value="Viral_cRNA"/>
</dbReference>
<name>A0A0G2R290_PI2H</name>
<reference evidence="24" key="3">
    <citation type="submission" date="2017-04" db="EMBL/GenBank/DDBJ databases">
        <title>Genome sequences of viral positives at UW Virology.</title>
        <authorList>
            <person name="Greninger A.L."/>
            <person name="Makhsous N."/>
            <person name="Kuypers J.M."/>
            <person name="Shean R.C."/>
            <person name="Jerome K.R."/>
        </authorList>
    </citation>
    <scope>NUCLEOTIDE SEQUENCE</scope>
    <source>
        <strain evidence="24">HPIV2/Seattle/USA/10O5/2015</strain>
    </source>
</reference>
<evidence type="ECO:0000313" key="10">
    <source>
        <dbReference type="EMBL" id="ARB07631.1"/>
    </source>
</evidence>
<keyword evidence="3" id="KW-0691">RNA editing</keyword>
<evidence type="ECO:0000256" key="5">
    <source>
        <dbReference type="ARBA" id="ARBA00022953"/>
    </source>
</evidence>
<reference evidence="9" key="2">
    <citation type="submission" date="2017-02" db="EMBL/GenBank/DDBJ databases">
        <title>Genome sequences of viral positives at UW Virology.</title>
        <authorList>
            <person name="Greninger A.L."/>
            <person name="Makhsous N."/>
            <person name="Kuypers J."/>
            <person name="Shean R.C."/>
            <person name="Jerome K.R."/>
        </authorList>
    </citation>
    <scope>NUCLEOTIDE SEQUENCE</scope>
    <source>
        <strain evidence="12">HPIV2/Seattle/USA/10A10/2016</strain>
        <strain evidence="11">HPIV2/Seattle/USA/10A6/2016</strain>
        <strain evidence="13">HPIV2/Seattle/USA/10B1/2016</strain>
        <strain evidence="10">HPIV2/Seattle/USA/10E7/2016</strain>
        <strain evidence="14">HPIV2/Seattle/USA/10O5/2016</strain>
        <strain evidence="15">HPIV2/Seattle/USA/10P4/2016</strain>
        <strain evidence="16">HPIV2/Seattle/USA/10Q1/2016</strain>
        <strain evidence="17">HPIV2/Seattle/USA/10Q5/2016</strain>
        <strain evidence="18">HPIV2/Seattle/USA/10Q9/2016</strain>
        <strain evidence="25">HPIV2/Seattle/USA/10R6/2015</strain>
        <strain evidence="19">HPIV2/Seattle/USA/11S8/2016</strain>
        <strain evidence="9">HPIV2/Seattle/USA/12E1/2016</strain>
        <strain evidence="20">HPIV2/Seattle/USA/12I5/2016</strain>
        <strain evidence="21">HPIV2/Seattle/USA/12N8/2016</strain>
        <strain evidence="22">HPIV2/Seattle/USA/12T8/2016</strain>
        <strain evidence="23">HPIV2/Seattle/USA/14P5/2016</strain>
    </source>
</reference>
<reference evidence="26" key="4">
    <citation type="journal article" date="2018" name="Sci. Rep.">
        <title>Clinical and Molecular Epidemiology of Human Parainfluenza Viruses 1-4 in Children from Viet Nam.</title>
        <authorList>
            <person name="Linster M."/>
            <person name="Do L.A."/>
            <person name="Minh N.N."/>
            <person name="Chen Y."/>
            <person name="Zhe Z."/>
            <person name="Tuan T.A."/>
            <person name="Tuan H.M."/>
            <person name="Su Y.C."/>
            <person name="van Doorn H.R."/>
            <person name="Moorthy M."/>
            <person name="Smith G.J."/>
        </authorList>
    </citation>
    <scope>NUCLEOTIDE SEQUENCE</scope>
    <source>
        <strain evidence="26">HPIV2/VietNam/008/2009</strain>
    </source>
</reference>
<dbReference type="EMBL" id="KM190939">
    <property type="protein sequence ID" value="AIG60044.1"/>
    <property type="molecule type" value="Viral_cRNA"/>
</dbReference>
<evidence type="ECO:0000256" key="2">
    <source>
        <dbReference type="ARBA" id="ARBA00020572"/>
    </source>
</evidence>
<dbReference type="Gene3D" id="1.10.8.10">
    <property type="entry name" value="DNA helicase RuvA subunit, C-terminal domain"/>
    <property type="match status" value="1"/>
</dbReference>
<evidence type="ECO:0000313" key="12">
    <source>
        <dbReference type="EMBL" id="ARB07666.1"/>
    </source>
</evidence>
<evidence type="ECO:0000313" key="18">
    <source>
        <dbReference type="EMBL" id="ARB07720.1"/>
    </source>
</evidence>
<evidence type="ECO:0000256" key="3">
    <source>
        <dbReference type="ARBA" id="ARBA00022495"/>
    </source>
</evidence>
<dbReference type="Proteomes" id="UP000121983">
    <property type="component" value="Genome"/>
</dbReference>
<reference evidence="8 28" key="1">
    <citation type="submission" date="2014-06" db="EMBL/GenBank/DDBJ databases">
        <title>A practical approach for molecular epidemiological studies: assortment of viral pathogens in simulated isolate admixture.</title>
        <authorList>
            <person name="Rutvisuttinunt W."/>
            <person name="Chinnawirotpisan P."/>
            <person name="Thaisomboonsuk B."/>
            <person name="Huang A."/>
            <person name="Hussem K."/>
            <person name="Simasathien S."/>
            <person name="Yoon I.-K."/>
            <person name="Klungthong C."/>
            <person name="Fernandez S."/>
        </authorList>
    </citation>
    <scope>NUCLEOTIDE SEQUENCE [LARGE SCALE GENOMIC DNA]</scope>
    <source>
        <strain evidence="8">VIROAF10</strain>
    </source>
</reference>
<sequence>MAEEPTYTTEQVDELIHAGLGTVDFFLSRPIDAQSSLGKGSIPPGVTAVLTSAAEAKSKPVATGPVKPRRKKVISNATPYTVADNTPPEKLPINTPIPNPLLPLARPQGKMTDIDIVTGTITEGSYKGVELAKLGKQTLLTRFTSNEPISSAGSAQDPNFKRGGELIEKEQEATIGENGVLHGSEIRSKSSSGVIPGVPQSRPQLASSPAHADPAPASAENVREIIELLKGLDLRLQTVEGKVDKILATSATIINLKNEMTSLKASVATVEGMITTIKIMDPSTPTNVPVEEIRKSLHNAPVVIAGPTSGGFTAEGSDMISMDELARPTLSSTKKITRKPESKKDLTGTKLTLMQLANDCISRPDTKTEFVTKIQAATTESQLNEIKRSIIRSAI</sequence>
<evidence type="ECO:0000313" key="25">
    <source>
        <dbReference type="EMBL" id="ARX98233.1"/>
    </source>
</evidence>
<dbReference type="EMBL" id="KY986644">
    <property type="protein sequence ID" value="ARX98233.1"/>
    <property type="molecule type" value="Viral_cRNA"/>
</dbReference>
<dbReference type="EMBL" id="KY674971">
    <property type="protein sequence ID" value="ARB07814.1"/>
    <property type="molecule type" value="Viral_cRNA"/>
</dbReference>